<dbReference type="Proteomes" id="UP000628463">
    <property type="component" value="Unassembled WGS sequence"/>
</dbReference>
<organism evidence="1 2">
    <name type="scientific">Lachnospira hominis</name>
    <name type="common">ex Liu et al. 2021</name>
    <dbReference type="NCBI Taxonomy" id="2763051"/>
    <lineage>
        <taxon>Bacteria</taxon>
        <taxon>Bacillati</taxon>
        <taxon>Bacillota</taxon>
        <taxon>Clostridia</taxon>
        <taxon>Lachnospirales</taxon>
        <taxon>Lachnospiraceae</taxon>
        <taxon>Lachnospira</taxon>
    </lineage>
</organism>
<accession>A0ABR7G1H8</accession>
<dbReference type="RefSeq" id="WP_186836629.1">
    <property type="nucleotide sequence ID" value="NZ_JACOPD010000004.1"/>
</dbReference>
<evidence type="ECO:0000313" key="1">
    <source>
        <dbReference type="EMBL" id="MBC5680631.1"/>
    </source>
</evidence>
<sequence>MNPEKLLREYRLHISEKLMEIFDNVILEDEQWFILPDNQAIHIVELLSGYNSLVIEYAENSSERSRNLADDGDQFSILDYDTPEKMFEAMMQEIENEGNS</sequence>
<name>A0ABR7G1H8_9FIRM</name>
<reference evidence="1 2" key="1">
    <citation type="submission" date="2020-08" db="EMBL/GenBank/DDBJ databases">
        <title>Genome public.</title>
        <authorList>
            <person name="Liu C."/>
            <person name="Sun Q."/>
        </authorList>
    </citation>
    <scope>NUCLEOTIDE SEQUENCE [LARGE SCALE GENOMIC DNA]</scope>
    <source>
        <strain evidence="1 2">NSJ-43</strain>
    </source>
</reference>
<keyword evidence="2" id="KW-1185">Reference proteome</keyword>
<comment type="caution">
    <text evidence="1">The sequence shown here is derived from an EMBL/GenBank/DDBJ whole genome shotgun (WGS) entry which is preliminary data.</text>
</comment>
<protein>
    <submittedName>
        <fullName evidence="1">Uncharacterized protein</fullName>
    </submittedName>
</protein>
<dbReference type="EMBL" id="JACOPD010000004">
    <property type="protein sequence ID" value="MBC5680631.1"/>
    <property type="molecule type" value="Genomic_DNA"/>
</dbReference>
<proteinExistence type="predicted"/>
<gene>
    <name evidence="1" type="ORF">H8S01_06615</name>
</gene>
<evidence type="ECO:0000313" key="2">
    <source>
        <dbReference type="Proteomes" id="UP000628463"/>
    </source>
</evidence>